<evidence type="ECO:0000313" key="1">
    <source>
        <dbReference type="EMBL" id="KNC71331.1"/>
    </source>
</evidence>
<dbReference type="Pfam" id="PF00067">
    <property type="entry name" value="p450"/>
    <property type="match status" value="1"/>
</dbReference>
<sequence>MSVYKFGANVGAAGRDTTALALNWTVYSLCNTPDAKNAFFKEVDNVMGDKNISYAI</sequence>
<reference evidence="1 2" key="1">
    <citation type="submission" date="2011-02" db="EMBL/GenBank/DDBJ databases">
        <title>The Genome Sequence of Sphaeroforma arctica JP610.</title>
        <authorList>
            <consortium name="The Broad Institute Genome Sequencing Platform"/>
            <person name="Russ C."/>
            <person name="Cuomo C."/>
            <person name="Young S.K."/>
            <person name="Zeng Q."/>
            <person name="Gargeya S."/>
            <person name="Alvarado L."/>
            <person name="Berlin A."/>
            <person name="Chapman S.B."/>
            <person name="Chen Z."/>
            <person name="Freedman E."/>
            <person name="Gellesch M."/>
            <person name="Goldberg J."/>
            <person name="Griggs A."/>
            <person name="Gujja S."/>
            <person name="Heilman E."/>
            <person name="Heiman D."/>
            <person name="Howarth C."/>
            <person name="Mehta T."/>
            <person name="Neiman D."/>
            <person name="Pearson M."/>
            <person name="Roberts A."/>
            <person name="Saif S."/>
            <person name="Shea T."/>
            <person name="Shenoy N."/>
            <person name="Sisk P."/>
            <person name="Stolte C."/>
            <person name="Sykes S."/>
            <person name="White J."/>
            <person name="Yandava C."/>
            <person name="Burger G."/>
            <person name="Gray M.W."/>
            <person name="Holland P.W.H."/>
            <person name="King N."/>
            <person name="Lang F.B.F."/>
            <person name="Roger A.J."/>
            <person name="Ruiz-Trillo I."/>
            <person name="Haas B."/>
            <person name="Nusbaum C."/>
            <person name="Birren B."/>
        </authorList>
    </citation>
    <scope>NUCLEOTIDE SEQUENCE [LARGE SCALE GENOMIC DNA]</scope>
    <source>
        <strain evidence="1 2">JP610</strain>
    </source>
</reference>
<dbReference type="Gene3D" id="1.10.630.10">
    <property type="entry name" value="Cytochrome P450"/>
    <property type="match status" value="1"/>
</dbReference>
<dbReference type="AlphaFoldDB" id="A0A0L0F3Y9"/>
<dbReference type="InterPro" id="IPR001128">
    <property type="entry name" value="Cyt_P450"/>
</dbReference>
<gene>
    <name evidence="1" type="ORF">SARC_16132</name>
</gene>
<dbReference type="InterPro" id="IPR036396">
    <property type="entry name" value="Cyt_P450_sf"/>
</dbReference>
<feature type="non-terminal residue" evidence="1">
    <location>
        <position position="56"/>
    </location>
</feature>
<dbReference type="SUPFAM" id="SSF48264">
    <property type="entry name" value="Cytochrome P450"/>
    <property type="match status" value="1"/>
</dbReference>
<dbReference type="RefSeq" id="XP_014145233.1">
    <property type="nucleotide sequence ID" value="XM_014289758.1"/>
</dbReference>
<accession>A0A0L0F3Y9</accession>
<protein>
    <submittedName>
        <fullName evidence="1">Uncharacterized protein</fullName>
    </submittedName>
</protein>
<name>A0A0L0F3Y9_9EUKA</name>
<dbReference type="EMBL" id="KQ249022">
    <property type="protein sequence ID" value="KNC71331.1"/>
    <property type="molecule type" value="Genomic_DNA"/>
</dbReference>
<dbReference type="Proteomes" id="UP000054560">
    <property type="component" value="Unassembled WGS sequence"/>
</dbReference>
<keyword evidence="2" id="KW-1185">Reference proteome</keyword>
<dbReference type="OrthoDB" id="1470350at2759"/>
<dbReference type="GeneID" id="25916636"/>
<dbReference type="GO" id="GO:0005506">
    <property type="term" value="F:iron ion binding"/>
    <property type="evidence" value="ECO:0007669"/>
    <property type="project" value="InterPro"/>
</dbReference>
<evidence type="ECO:0000313" key="2">
    <source>
        <dbReference type="Proteomes" id="UP000054560"/>
    </source>
</evidence>
<dbReference type="GO" id="GO:0004497">
    <property type="term" value="F:monooxygenase activity"/>
    <property type="evidence" value="ECO:0007669"/>
    <property type="project" value="InterPro"/>
</dbReference>
<dbReference type="GO" id="GO:0020037">
    <property type="term" value="F:heme binding"/>
    <property type="evidence" value="ECO:0007669"/>
    <property type="project" value="InterPro"/>
</dbReference>
<dbReference type="GO" id="GO:0016705">
    <property type="term" value="F:oxidoreductase activity, acting on paired donors, with incorporation or reduction of molecular oxygen"/>
    <property type="evidence" value="ECO:0007669"/>
    <property type="project" value="InterPro"/>
</dbReference>
<proteinExistence type="predicted"/>
<organism evidence="1 2">
    <name type="scientific">Sphaeroforma arctica JP610</name>
    <dbReference type="NCBI Taxonomy" id="667725"/>
    <lineage>
        <taxon>Eukaryota</taxon>
        <taxon>Ichthyosporea</taxon>
        <taxon>Ichthyophonida</taxon>
        <taxon>Sphaeroforma</taxon>
    </lineage>
</organism>